<feature type="region of interest" description="Disordered" evidence="1">
    <location>
        <begin position="1"/>
        <end position="31"/>
    </location>
</feature>
<sequence>MEAEGSPAIGHARQTIPRGARANRREKGSGMMAFSKPSFSWIIGL</sequence>
<dbReference type="EMBL" id="ANAH02000004">
    <property type="protein sequence ID" value="EPX64017.1"/>
    <property type="molecule type" value="Genomic_DNA"/>
</dbReference>
<keyword evidence="3" id="KW-1185">Reference proteome</keyword>
<dbReference type="AlphaFoldDB" id="S9PNI0"/>
<dbReference type="Proteomes" id="UP000011682">
    <property type="component" value="Unassembled WGS sequence"/>
</dbReference>
<accession>S9PNI0</accession>
<evidence type="ECO:0000256" key="1">
    <source>
        <dbReference type="SAM" id="MobiDB-lite"/>
    </source>
</evidence>
<name>S9PNI0_CYSF2</name>
<reference evidence="2" key="1">
    <citation type="submission" date="2013-05" db="EMBL/GenBank/DDBJ databases">
        <title>Genome assembly of Cystobacter fuscus DSM 2262.</title>
        <authorList>
            <person name="Sharma G."/>
            <person name="Khatri I."/>
            <person name="Kaur C."/>
            <person name="Mayilraj S."/>
            <person name="Subramanian S."/>
        </authorList>
    </citation>
    <scope>NUCLEOTIDE SEQUENCE [LARGE SCALE GENOMIC DNA]</scope>
    <source>
        <strain evidence="2">DSM 2262</strain>
    </source>
</reference>
<gene>
    <name evidence="2" type="ORF">D187_005150</name>
</gene>
<organism evidence="2 3">
    <name type="scientific">Cystobacter fuscus (strain ATCC 25194 / DSM 2262 / NBRC 100088 / M29)</name>
    <dbReference type="NCBI Taxonomy" id="1242864"/>
    <lineage>
        <taxon>Bacteria</taxon>
        <taxon>Pseudomonadati</taxon>
        <taxon>Myxococcota</taxon>
        <taxon>Myxococcia</taxon>
        <taxon>Myxococcales</taxon>
        <taxon>Cystobacterineae</taxon>
        <taxon>Archangiaceae</taxon>
        <taxon>Cystobacter</taxon>
    </lineage>
</organism>
<comment type="caution">
    <text evidence="2">The sequence shown here is derived from an EMBL/GenBank/DDBJ whole genome shotgun (WGS) entry which is preliminary data.</text>
</comment>
<evidence type="ECO:0000313" key="3">
    <source>
        <dbReference type="Proteomes" id="UP000011682"/>
    </source>
</evidence>
<protein>
    <submittedName>
        <fullName evidence="2">Uncharacterized protein</fullName>
    </submittedName>
</protein>
<proteinExistence type="predicted"/>
<evidence type="ECO:0000313" key="2">
    <source>
        <dbReference type="EMBL" id="EPX64017.1"/>
    </source>
</evidence>